<proteinExistence type="predicted"/>
<evidence type="ECO:0008006" key="4">
    <source>
        <dbReference type="Google" id="ProtNLM"/>
    </source>
</evidence>
<keyword evidence="1" id="KW-0472">Membrane</keyword>
<keyword evidence="3" id="KW-1185">Reference proteome</keyword>
<feature type="transmembrane region" description="Helical" evidence="1">
    <location>
        <begin position="246"/>
        <end position="271"/>
    </location>
</feature>
<feature type="transmembrane region" description="Helical" evidence="1">
    <location>
        <begin position="342"/>
        <end position="364"/>
    </location>
</feature>
<accession>A0ABR4PTI8</accession>
<organism evidence="2 3">
    <name type="scientific">Phlyctema vagabunda</name>
    <dbReference type="NCBI Taxonomy" id="108571"/>
    <lineage>
        <taxon>Eukaryota</taxon>
        <taxon>Fungi</taxon>
        <taxon>Dikarya</taxon>
        <taxon>Ascomycota</taxon>
        <taxon>Pezizomycotina</taxon>
        <taxon>Leotiomycetes</taxon>
        <taxon>Helotiales</taxon>
        <taxon>Dermateaceae</taxon>
        <taxon>Phlyctema</taxon>
    </lineage>
</organism>
<evidence type="ECO:0000313" key="3">
    <source>
        <dbReference type="Proteomes" id="UP001629113"/>
    </source>
</evidence>
<sequence length="391" mass="43823">MARPSYAVILALLCLTTFGVKSLYLFSMSNGLFEIFGHVLETDTLPDNVPLKPITTHGWSSKIDWQIKAPAAFCWSFAGDGTHPDTTLSGLLFVGTWGPAWLLIVLESLRRGNRWRIVSFDSIWGVLVFNHSHAVVTPLYFASHLFTSPVAIKPTADDVLIDAIDLFVIPPSFLLGYVVPIILIALPAPALVSLVFKQTVMGWYQQWNLFISIIHFLLASITRNVPVPCTMLNTESRRCHRLRRTVYAFAFIMGAVPHWIVCVISFTAGIWPQLFNPSISHRLHPSHLLVPTCPFSDAKVADLAQGFMWLIQWDYTIGTAASISWAAAVYRRARPGYNRVALSWKILKYTLAGGPVGAAVGLIWERDEFLLSRNPRDLRVENTERCPLLQH</sequence>
<protein>
    <recommendedName>
        <fullName evidence="4">Wax synthase domain-containing protein</fullName>
    </recommendedName>
</protein>
<gene>
    <name evidence="2" type="ORF">PVAG01_03248</name>
</gene>
<keyword evidence="1" id="KW-1133">Transmembrane helix</keyword>
<reference evidence="2 3" key="1">
    <citation type="submission" date="2024-06" db="EMBL/GenBank/DDBJ databases">
        <title>Complete genome of Phlyctema vagabunda strain 19-DSS-EL-015.</title>
        <authorList>
            <person name="Fiorenzani C."/>
        </authorList>
    </citation>
    <scope>NUCLEOTIDE SEQUENCE [LARGE SCALE GENOMIC DNA]</scope>
    <source>
        <strain evidence="2 3">19-DSS-EL-015</strain>
    </source>
</reference>
<name>A0ABR4PTI8_9HELO</name>
<comment type="caution">
    <text evidence="2">The sequence shown here is derived from an EMBL/GenBank/DDBJ whole genome shotgun (WGS) entry which is preliminary data.</text>
</comment>
<dbReference type="EMBL" id="JBFCZG010000002">
    <property type="protein sequence ID" value="KAL3426457.1"/>
    <property type="molecule type" value="Genomic_DNA"/>
</dbReference>
<dbReference type="Proteomes" id="UP001629113">
    <property type="component" value="Unassembled WGS sequence"/>
</dbReference>
<evidence type="ECO:0000313" key="2">
    <source>
        <dbReference type="EMBL" id="KAL3426457.1"/>
    </source>
</evidence>
<feature type="transmembrane region" description="Helical" evidence="1">
    <location>
        <begin position="307"/>
        <end position="330"/>
    </location>
</feature>
<feature type="transmembrane region" description="Helical" evidence="1">
    <location>
        <begin position="87"/>
        <end position="106"/>
    </location>
</feature>
<feature type="transmembrane region" description="Helical" evidence="1">
    <location>
        <begin position="174"/>
        <end position="195"/>
    </location>
</feature>
<keyword evidence="1" id="KW-0812">Transmembrane</keyword>
<evidence type="ECO:0000256" key="1">
    <source>
        <dbReference type="SAM" id="Phobius"/>
    </source>
</evidence>